<feature type="region of interest" description="Disordered" evidence="1">
    <location>
        <begin position="1"/>
        <end position="26"/>
    </location>
</feature>
<keyword evidence="3" id="KW-1185">Reference proteome</keyword>
<evidence type="ECO:0000313" key="3">
    <source>
        <dbReference type="Proteomes" id="UP000092154"/>
    </source>
</evidence>
<protein>
    <submittedName>
        <fullName evidence="2">Uncharacterized protein</fullName>
    </submittedName>
</protein>
<dbReference type="Proteomes" id="UP000092154">
    <property type="component" value="Unassembled WGS sequence"/>
</dbReference>
<dbReference type="InParanoid" id="A0A1B7MND0"/>
<name>A0A1B7MND0_9AGAM</name>
<proteinExistence type="predicted"/>
<reference evidence="2 3" key="1">
    <citation type="submission" date="2016-06" db="EMBL/GenBank/DDBJ databases">
        <title>Comparative genomics of the ectomycorrhizal sister species Rhizopogon vinicolor and Rhizopogon vesiculosus (Basidiomycota: Boletales) reveals a divergence of the mating type B locus.</title>
        <authorList>
            <consortium name="DOE Joint Genome Institute"/>
            <person name="Mujic A.B."/>
            <person name="Kuo A."/>
            <person name="Tritt A."/>
            <person name="Lipzen A."/>
            <person name="Chen C."/>
            <person name="Johnson J."/>
            <person name="Sharma A."/>
            <person name="Barry K."/>
            <person name="Grigoriev I.V."/>
            <person name="Spatafora J.W."/>
        </authorList>
    </citation>
    <scope>NUCLEOTIDE SEQUENCE [LARGE SCALE GENOMIC DNA]</scope>
    <source>
        <strain evidence="2 3">AM-OR11-026</strain>
    </source>
</reference>
<accession>A0A1B7MND0</accession>
<evidence type="ECO:0000256" key="1">
    <source>
        <dbReference type="SAM" id="MobiDB-lite"/>
    </source>
</evidence>
<gene>
    <name evidence="2" type="ORF">K503DRAFT_469511</name>
</gene>
<dbReference type="EMBL" id="KV448657">
    <property type="protein sequence ID" value="OAX34115.1"/>
    <property type="molecule type" value="Genomic_DNA"/>
</dbReference>
<organism evidence="2 3">
    <name type="scientific">Rhizopogon vinicolor AM-OR11-026</name>
    <dbReference type="NCBI Taxonomy" id="1314800"/>
    <lineage>
        <taxon>Eukaryota</taxon>
        <taxon>Fungi</taxon>
        <taxon>Dikarya</taxon>
        <taxon>Basidiomycota</taxon>
        <taxon>Agaricomycotina</taxon>
        <taxon>Agaricomycetes</taxon>
        <taxon>Agaricomycetidae</taxon>
        <taxon>Boletales</taxon>
        <taxon>Suillineae</taxon>
        <taxon>Rhizopogonaceae</taxon>
        <taxon>Rhizopogon</taxon>
    </lineage>
</organism>
<evidence type="ECO:0000313" key="2">
    <source>
        <dbReference type="EMBL" id="OAX34115.1"/>
    </source>
</evidence>
<dbReference type="AlphaFoldDB" id="A0A1B7MND0"/>
<sequence length="80" mass="9243">MAMTKRSVEASNLFNGHGPSLSHEERVSGSVLNEDRITHIPPHCVDVCDVFLLCQWQIGFVYYVLHTYILMYKYPVDWLA</sequence>